<feature type="region of interest" description="Disordered" evidence="1">
    <location>
        <begin position="327"/>
        <end position="353"/>
    </location>
</feature>
<keyword evidence="3" id="KW-1185">Reference proteome</keyword>
<evidence type="ECO:0000313" key="2">
    <source>
        <dbReference type="EnsemblMetazoa" id="AALFPA23_012796.P18457"/>
    </source>
</evidence>
<organism evidence="2 3">
    <name type="scientific">Aedes albopictus</name>
    <name type="common">Asian tiger mosquito</name>
    <name type="synonym">Stegomyia albopicta</name>
    <dbReference type="NCBI Taxonomy" id="7160"/>
    <lineage>
        <taxon>Eukaryota</taxon>
        <taxon>Metazoa</taxon>
        <taxon>Ecdysozoa</taxon>
        <taxon>Arthropoda</taxon>
        <taxon>Hexapoda</taxon>
        <taxon>Insecta</taxon>
        <taxon>Pterygota</taxon>
        <taxon>Neoptera</taxon>
        <taxon>Endopterygota</taxon>
        <taxon>Diptera</taxon>
        <taxon>Nematocera</taxon>
        <taxon>Culicoidea</taxon>
        <taxon>Culicidae</taxon>
        <taxon>Culicinae</taxon>
        <taxon>Aedini</taxon>
        <taxon>Aedes</taxon>
        <taxon>Stegomyia</taxon>
    </lineage>
</organism>
<name>A0ABM1YWR2_AEDAL</name>
<evidence type="ECO:0000256" key="1">
    <source>
        <dbReference type="SAM" id="MobiDB-lite"/>
    </source>
</evidence>
<evidence type="ECO:0008006" key="4">
    <source>
        <dbReference type="Google" id="ProtNLM"/>
    </source>
</evidence>
<reference evidence="3" key="1">
    <citation type="journal article" date="2015" name="Proc. Natl. Acad. Sci. U.S.A.">
        <title>Genome sequence of the Asian Tiger mosquito, Aedes albopictus, reveals insights into its biology, genetics, and evolution.</title>
        <authorList>
            <person name="Chen X.G."/>
            <person name="Jiang X."/>
            <person name="Gu J."/>
            <person name="Xu M."/>
            <person name="Wu Y."/>
            <person name="Deng Y."/>
            <person name="Zhang C."/>
            <person name="Bonizzoni M."/>
            <person name="Dermauw W."/>
            <person name="Vontas J."/>
            <person name="Armbruster P."/>
            <person name="Huang X."/>
            <person name="Yang Y."/>
            <person name="Zhang H."/>
            <person name="He W."/>
            <person name="Peng H."/>
            <person name="Liu Y."/>
            <person name="Wu K."/>
            <person name="Chen J."/>
            <person name="Lirakis M."/>
            <person name="Topalis P."/>
            <person name="Van Leeuwen T."/>
            <person name="Hall A.B."/>
            <person name="Jiang X."/>
            <person name="Thorpe C."/>
            <person name="Mueller R.L."/>
            <person name="Sun C."/>
            <person name="Waterhouse R.M."/>
            <person name="Yan G."/>
            <person name="Tu Z.J."/>
            <person name="Fang X."/>
            <person name="James A.A."/>
        </authorList>
    </citation>
    <scope>NUCLEOTIDE SEQUENCE [LARGE SCALE GENOMIC DNA]</scope>
    <source>
        <strain evidence="3">Foshan</strain>
    </source>
</reference>
<dbReference type="EnsemblMetazoa" id="AALFPA23_012796.R18457">
    <property type="protein sequence ID" value="AALFPA23_012796.P18457"/>
    <property type="gene ID" value="AALFPA23_012796"/>
</dbReference>
<proteinExistence type="predicted"/>
<dbReference type="RefSeq" id="XP_062701715.1">
    <property type="nucleotide sequence ID" value="XM_062845731.1"/>
</dbReference>
<accession>A0ABM1YWR2</accession>
<dbReference type="Proteomes" id="UP000069940">
    <property type="component" value="Unassembled WGS sequence"/>
</dbReference>
<protein>
    <recommendedName>
        <fullName evidence="4">Dynein regulatory complex protein 10</fullName>
    </recommendedName>
</protein>
<dbReference type="GeneID" id="109431432"/>
<sequence length="353" mass="41828">MSDISWINTIINTETEEDVHIFDFRLRKEWIGHVIDELEENLQLFFCLVNSVQNLPYSRAREQARMELHQLSTLAPLDLIDHLKHLHTKFGDCRYEISDRYQHILKAVQNLHEILPIEGELLLPYKRKSTQDEKLQWITNILVGKTKIHGLRHKIQATHNAIEETKFETSTLIDRSSDEIHEIIDESQQVLIELKQAGDLKFAELQDETSKKILDLDNVKEYRDLVQEHEQKRRKITKLTVQLQLWIKQYDKFVGEPMKELQELEAEVDKFEEWKEAVYDPQLERYEELRASVDMFEAELTEEQVEAFRIAHAARIIQRGWRRVLEKRKMKKKKGKKGKKKGGVGKTAKNKKK</sequence>
<evidence type="ECO:0000313" key="3">
    <source>
        <dbReference type="Proteomes" id="UP000069940"/>
    </source>
</evidence>
<reference evidence="2" key="2">
    <citation type="submission" date="2025-05" db="UniProtKB">
        <authorList>
            <consortium name="EnsemblMetazoa"/>
        </authorList>
    </citation>
    <scope>IDENTIFICATION</scope>
    <source>
        <strain evidence="2">Foshan</strain>
    </source>
</reference>